<dbReference type="RefSeq" id="WP_069364563.1">
    <property type="nucleotide sequence ID" value="NZ_CP012502.1"/>
</dbReference>
<keyword evidence="3" id="KW-1185">Reference proteome</keyword>
<accession>A0A1D7QU05</accession>
<dbReference type="InterPro" id="IPR021320">
    <property type="entry name" value="DUF2905"/>
</dbReference>
<sequence>MMDVPRLLITGGIILIVIGVIWHFGGRFLPLGKLPGDFLFSRGNTTIYFPLMTSIIISIILSLALYLYSQR</sequence>
<reference evidence="2 3" key="1">
    <citation type="submission" date="2015-08" db="EMBL/GenBank/DDBJ databases">
        <title>The complete genome sequence of Bacillus beveridgei MLTeJB.</title>
        <authorList>
            <person name="Hanson T.E."/>
            <person name="Mesa C."/>
            <person name="Basesman S.M."/>
            <person name="Oremland R.S."/>
        </authorList>
    </citation>
    <scope>NUCLEOTIDE SEQUENCE [LARGE SCALE GENOMIC DNA]</scope>
    <source>
        <strain evidence="2 3">MLTeJB</strain>
    </source>
</reference>
<dbReference type="Proteomes" id="UP000094463">
    <property type="component" value="Chromosome"/>
</dbReference>
<evidence type="ECO:0000313" key="3">
    <source>
        <dbReference type="Proteomes" id="UP000094463"/>
    </source>
</evidence>
<gene>
    <name evidence="2" type="ORF">BBEV_1108</name>
</gene>
<dbReference type="PANTHER" id="PTHR36443:SF1">
    <property type="entry name" value="BSR5223 PROTEIN"/>
    <property type="match status" value="1"/>
</dbReference>
<dbReference type="PANTHER" id="PTHR36443">
    <property type="entry name" value="BSR5223 PROTEIN"/>
    <property type="match status" value="1"/>
</dbReference>
<name>A0A1D7QU05_9BACI</name>
<dbReference type="Pfam" id="PF11146">
    <property type="entry name" value="DUF2905"/>
    <property type="match status" value="1"/>
</dbReference>
<evidence type="ECO:0000313" key="2">
    <source>
        <dbReference type="EMBL" id="AOM82477.1"/>
    </source>
</evidence>
<feature type="transmembrane region" description="Helical" evidence="1">
    <location>
        <begin position="45"/>
        <end position="68"/>
    </location>
</feature>
<evidence type="ECO:0000256" key="1">
    <source>
        <dbReference type="SAM" id="Phobius"/>
    </source>
</evidence>
<dbReference type="STRING" id="632773.BBEV_1108"/>
<protein>
    <recommendedName>
        <fullName evidence="4">DUF2905 domain-containing protein</fullName>
    </recommendedName>
</protein>
<dbReference type="EMBL" id="CP012502">
    <property type="protein sequence ID" value="AOM82477.1"/>
    <property type="molecule type" value="Genomic_DNA"/>
</dbReference>
<feature type="transmembrane region" description="Helical" evidence="1">
    <location>
        <begin position="7"/>
        <end position="25"/>
    </location>
</feature>
<keyword evidence="1" id="KW-0472">Membrane</keyword>
<proteinExistence type="predicted"/>
<dbReference type="AlphaFoldDB" id="A0A1D7QU05"/>
<dbReference type="KEGG" id="bbev:BBEV_1108"/>
<keyword evidence="1" id="KW-1133">Transmembrane helix</keyword>
<organism evidence="2 3">
    <name type="scientific">Salisediminibacterium beveridgei</name>
    <dbReference type="NCBI Taxonomy" id="632773"/>
    <lineage>
        <taxon>Bacteria</taxon>
        <taxon>Bacillati</taxon>
        <taxon>Bacillota</taxon>
        <taxon>Bacilli</taxon>
        <taxon>Bacillales</taxon>
        <taxon>Bacillaceae</taxon>
        <taxon>Salisediminibacterium</taxon>
    </lineage>
</organism>
<keyword evidence="1" id="KW-0812">Transmembrane</keyword>
<evidence type="ECO:0008006" key="4">
    <source>
        <dbReference type="Google" id="ProtNLM"/>
    </source>
</evidence>
<dbReference type="OrthoDB" id="9811610at2"/>